<reference evidence="2 3" key="1">
    <citation type="submission" date="2018-05" db="EMBL/GenBank/DDBJ databases">
        <title>Genomic Encyclopedia of Type Strains, Phase IV (KMG-IV): sequencing the most valuable type-strain genomes for metagenomic binning, comparative biology and taxonomic classification.</title>
        <authorList>
            <person name="Goeker M."/>
        </authorList>
    </citation>
    <scope>NUCLEOTIDE SEQUENCE [LARGE SCALE GENOMIC DNA]</scope>
    <source>
        <strain evidence="2 3">DSM 44704</strain>
    </source>
</reference>
<dbReference type="AlphaFoldDB" id="A0A318JQP1"/>
<feature type="compositionally biased region" description="Low complexity" evidence="1">
    <location>
        <begin position="82"/>
        <end position="97"/>
    </location>
</feature>
<comment type="caution">
    <text evidence="2">The sequence shown here is derived from an EMBL/GenBank/DDBJ whole genome shotgun (WGS) entry which is preliminary data.</text>
</comment>
<dbReference type="EMBL" id="QJKF01000020">
    <property type="protein sequence ID" value="PXX56330.1"/>
    <property type="molecule type" value="Genomic_DNA"/>
</dbReference>
<sequence length="229" mass="24432">MGDDESTGGSEQQRRREGGDPPERDHWVRRHPVLSAALLPVIPSVIAGLVVLVPDKGWDVFSDKDSPATAQVKDGPTSTQESARPSSAPATSSNPGSNEVRWSGTVNLTYLDLDSLPPRVLSSNTGATTWVSYDYKASGGFEKATLYGLGGGFFTTKPTIALWNAPTTPTRQQCADLISTRGAETIPVDRANSYCVKTAANRVAYLTGLTLDNDLQAYTATVTVWAATQ</sequence>
<evidence type="ECO:0000256" key="1">
    <source>
        <dbReference type="SAM" id="MobiDB-lite"/>
    </source>
</evidence>
<evidence type="ECO:0000313" key="2">
    <source>
        <dbReference type="EMBL" id="PXX56330.1"/>
    </source>
</evidence>
<feature type="compositionally biased region" description="Basic and acidic residues" evidence="1">
    <location>
        <begin position="12"/>
        <end position="26"/>
    </location>
</feature>
<evidence type="ECO:0000313" key="3">
    <source>
        <dbReference type="Proteomes" id="UP000247569"/>
    </source>
</evidence>
<accession>A0A318JQP1</accession>
<feature type="region of interest" description="Disordered" evidence="1">
    <location>
        <begin position="1"/>
        <end position="26"/>
    </location>
</feature>
<name>A0A318JQP1_9NOCA</name>
<proteinExistence type="predicted"/>
<dbReference type="Proteomes" id="UP000247569">
    <property type="component" value="Unassembled WGS sequence"/>
</dbReference>
<feature type="region of interest" description="Disordered" evidence="1">
    <location>
        <begin position="64"/>
        <end position="100"/>
    </location>
</feature>
<keyword evidence="3" id="KW-1185">Reference proteome</keyword>
<protein>
    <submittedName>
        <fullName evidence="2">Uncharacterized protein</fullName>
    </submittedName>
</protein>
<organism evidence="2 3">
    <name type="scientific">Nocardia tenerifensis</name>
    <dbReference type="NCBI Taxonomy" id="228006"/>
    <lineage>
        <taxon>Bacteria</taxon>
        <taxon>Bacillati</taxon>
        <taxon>Actinomycetota</taxon>
        <taxon>Actinomycetes</taxon>
        <taxon>Mycobacteriales</taxon>
        <taxon>Nocardiaceae</taxon>
        <taxon>Nocardia</taxon>
    </lineage>
</organism>
<gene>
    <name evidence="2" type="ORF">DFR70_12071</name>
</gene>